<dbReference type="PANTHER" id="PTHR24208:SF127">
    <property type="entry name" value="LIM_HOMEOBOX PROTEIN AWH"/>
    <property type="match status" value="1"/>
</dbReference>
<evidence type="ECO:0000256" key="7">
    <source>
        <dbReference type="ARBA" id="ARBA00023155"/>
    </source>
</evidence>
<dbReference type="Gene3D" id="1.10.10.60">
    <property type="entry name" value="Homeodomain-like"/>
    <property type="match status" value="1"/>
</dbReference>
<evidence type="ECO:0000259" key="12">
    <source>
        <dbReference type="PROSITE" id="PS50023"/>
    </source>
</evidence>
<comment type="caution">
    <text evidence="14">The sequence shown here is derived from an EMBL/GenBank/DDBJ whole genome shotgun (WGS) entry which is preliminary data.</text>
</comment>
<dbReference type="Gene3D" id="2.10.110.10">
    <property type="entry name" value="Cysteine Rich Protein"/>
    <property type="match status" value="1"/>
</dbReference>
<dbReference type="GO" id="GO:0005634">
    <property type="term" value="C:nucleus"/>
    <property type="evidence" value="ECO:0007669"/>
    <property type="project" value="UniProtKB-SubCell"/>
</dbReference>
<feature type="domain" description="LIM zinc-binding" evidence="12">
    <location>
        <begin position="30"/>
        <end position="106"/>
    </location>
</feature>
<evidence type="ECO:0000256" key="9">
    <source>
        <dbReference type="PROSITE-ProRule" id="PRU00108"/>
    </source>
</evidence>
<keyword evidence="4 10" id="KW-0862">Zinc</keyword>
<evidence type="ECO:0000256" key="8">
    <source>
        <dbReference type="ARBA" id="ARBA00023242"/>
    </source>
</evidence>
<dbReference type="GO" id="GO:0046872">
    <property type="term" value="F:metal ion binding"/>
    <property type="evidence" value="ECO:0007669"/>
    <property type="project" value="UniProtKB-KW"/>
</dbReference>
<name>A0A9J6CYI0_RHIMP</name>
<keyword evidence="7 9" id="KW-0371">Homeobox</keyword>
<evidence type="ECO:0000256" key="11">
    <source>
        <dbReference type="RuleBase" id="RU000682"/>
    </source>
</evidence>
<reference evidence="14" key="2">
    <citation type="submission" date="2021-09" db="EMBL/GenBank/DDBJ databases">
        <authorList>
            <person name="Jia N."/>
            <person name="Wang J."/>
            <person name="Shi W."/>
            <person name="Du L."/>
            <person name="Sun Y."/>
            <person name="Zhan W."/>
            <person name="Jiang J."/>
            <person name="Wang Q."/>
            <person name="Zhang B."/>
            <person name="Ji P."/>
            <person name="Sakyi L.B."/>
            <person name="Cui X."/>
            <person name="Yuan T."/>
            <person name="Jiang B."/>
            <person name="Yang W."/>
            <person name="Lam T.T.-Y."/>
            <person name="Chang Q."/>
            <person name="Ding S."/>
            <person name="Wang X."/>
            <person name="Zhu J."/>
            <person name="Ruan X."/>
            <person name="Zhao L."/>
            <person name="Wei J."/>
            <person name="Que T."/>
            <person name="Du C."/>
            <person name="Cheng J."/>
            <person name="Dai P."/>
            <person name="Han X."/>
            <person name="Huang E."/>
            <person name="Gao Y."/>
            <person name="Liu J."/>
            <person name="Shao H."/>
            <person name="Ye R."/>
            <person name="Li L."/>
            <person name="Wei W."/>
            <person name="Wang X."/>
            <person name="Wang C."/>
            <person name="Huo Q."/>
            <person name="Li W."/>
            <person name="Guo W."/>
            <person name="Chen H."/>
            <person name="Chen S."/>
            <person name="Zhou L."/>
            <person name="Zhou L."/>
            <person name="Ni X."/>
            <person name="Tian J."/>
            <person name="Zhou Y."/>
            <person name="Sheng Y."/>
            <person name="Liu T."/>
            <person name="Pan Y."/>
            <person name="Xia L."/>
            <person name="Li J."/>
            <person name="Zhao F."/>
            <person name="Cao W."/>
        </authorList>
    </citation>
    <scope>NUCLEOTIDE SEQUENCE</scope>
    <source>
        <strain evidence="14">Rmic-2018</strain>
        <tissue evidence="14">Larvae</tissue>
    </source>
</reference>
<gene>
    <name evidence="14" type="ORF">HPB51_027948</name>
</gene>
<evidence type="ECO:0000256" key="3">
    <source>
        <dbReference type="ARBA" id="ARBA00022737"/>
    </source>
</evidence>
<dbReference type="GO" id="GO:0000981">
    <property type="term" value="F:DNA-binding transcription factor activity, RNA polymerase II-specific"/>
    <property type="evidence" value="ECO:0007669"/>
    <property type="project" value="TreeGrafter"/>
</dbReference>
<keyword evidence="2 10" id="KW-0479">Metal-binding</keyword>
<keyword evidence="8 9" id="KW-0539">Nucleus</keyword>
<keyword evidence="5 10" id="KW-0440">LIM domain</keyword>
<protein>
    <submittedName>
        <fullName evidence="14">Uncharacterized protein</fullName>
    </submittedName>
</protein>
<feature type="DNA-binding region" description="Homeobox" evidence="9">
    <location>
        <begin position="138"/>
        <end position="197"/>
    </location>
</feature>
<evidence type="ECO:0000313" key="14">
    <source>
        <dbReference type="EMBL" id="KAH7958067.1"/>
    </source>
</evidence>
<organism evidence="14 15">
    <name type="scientific">Rhipicephalus microplus</name>
    <name type="common">Cattle tick</name>
    <name type="synonym">Boophilus microplus</name>
    <dbReference type="NCBI Taxonomy" id="6941"/>
    <lineage>
        <taxon>Eukaryota</taxon>
        <taxon>Metazoa</taxon>
        <taxon>Ecdysozoa</taxon>
        <taxon>Arthropoda</taxon>
        <taxon>Chelicerata</taxon>
        <taxon>Arachnida</taxon>
        <taxon>Acari</taxon>
        <taxon>Parasitiformes</taxon>
        <taxon>Ixodida</taxon>
        <taxon>Ixodoidea</taxon>
        <taxon>Ixodidae</taxon>
        <taxon>Rhipicephalinae</taxon>
        <taxon>Rhipicephalus</taxon>
        <taxon>Boophilus</taxon>
    </lineage>
</organism>
<dbReference type="GO" id="GO:0030182">
    <property type="term" value="P:neuron differentiation"/>
    <property type="evidence" value="ECO:0007669"/>
    <property type="project" value="TreeGrafter"/>
</dbReference>
<evidence type="ECO:0000256" key="1">
    <source>
        <dbReference type="ARBA" id="ARBA00004123"/>
    </source>
</evidence>
<evidence type="ECO:0000256" key="5">
    <source>
        <dbReference type="ARBA" id="ARBA00023038"/>
    </source>
</evidence>
<dbReference type="Pfam" id="PF00046">
    <property type="entry name" value="Homeodomain"/>
    <property type="match status" value="1"/>
</dbReference>
<evidence type="ECO:0000256" key="10">
    <source>
        <dbReference type="PROSITE-ProRule" id="PRU00125"/>
    </source>
</evidence>
<evidence type="ECO:0000256" key="4">
    <source>
        <dbReference type="ARBA" id="ARBA00022833"/>
    </source>
</evidence>
<proteinExistence type="predicted"/>
<dbReference type="PROSITE" id="PS50023">
    <property type="entry name" value="LIM_DOMAIN_2"/>
    <property type="match status" value="1"/>
</dbReference>
<dbReference type="VEuPathDB" id="VectorBase:LOC119161777"/>
<dbReference type="Proteomes" id="UP000821866">
    <property type="component" value="Unassembled WGS sequence"/>
</dbReference>
<dbReference type="SUPFAM" id="SSF46689">
    <property type="entry name" value="Homeodomain-like"/>
    <property type="match status" value="1"/>
</dbReference>
<evidence type="ECO:0000259" key="13">
    <source>
        <dbReference type="PROSITE" id="PS50071"/>
    </source>
</evidence>
<dbReference type="AlphaFoldDB" id="A0A9J6CYI0"/>
<keyword evidence="6 9" id="KW-0238">DNA-binding</keyword>
<dbReference type="PROSITE" id="PS50071">
    <property type="entry name" value="HOMEOBOX_2"/>
    <property type="match status" value="1"/>
</dbReference>
<reference evidence="14" key="1">
    <citation type="journal article" date="2020" name="Cell">
        <title>Large-Scale Comparative Analyses of Tick Genomes Elucidate Their Genetic Diversity and Vector Capacities.</title>
        <authorList>
            <consortium name="Tick Genome and Microbiome Consortium (TIGMIC)"/>
            <person name="Jia N."/>
            <person name="Wang J."/>
            <person name="Shi W."/>
            <person name="Du L."/>
            <person name="Sun Y."/>
            <person name="Zhan W."/>
            <person name="Jiang J.F."/>
            <person name="Wang Q."/>
            <person name="Zhang B."/>
            <person name="Ji P."/>
            <person name="Bell-Sakyi L."/>
            <person name="Cui X.M."/>
            <person name="Yuan T.T."/>
            <person name="Jiang B.G."/>
            <person name="Yang W.F."/>
            <person name="Lam T.T."/>
            <person name="Chang Q.C."/>
            <person name="Ding S.J."/>
            <person name="Wang X.J."/>
            <person name="Zhu J.G."/>
            <person name="Ruan X.D."/>
            <person name="Zhao L."/>
            <person name="Wei J.T."/>
            <person name="Ye R.Z."/>
            <person name="Que T.C."/>
            <person name="Du C.H."/>
            <person name="Zhou Y.H."/>
            <person name="Cheng J.X."/>
            <person name="Dai P.F."/>
            <person name="Guo W.B."/>
            <person name="Han X.H."/>
            <person name="Huang E.J."/>
            <person name="Li L.F."/>
            <person name="Wei W."/>
            <person name="Gao Y.C."/>
            <person name="Liu J.Z."/>
            <person name="Shao H.Z."/>
            <person name="Wang X."/>
            <person name="Wang C.C."/>
            <person name="Yang T.C."/>
            <person name="Huo Q.B."/>
            <person name="Li W."/>
            <person name="Chen H.Y."/>
            <person name="Chen S.E."/>
            <person name="Zhou L.G."/>
            <person name="Ni X.B."/>
            <person name="Tian J.H."/>
            <person name="Sheng Y."/>
            <person name="Liu T."/>
            <person name="Pan Y.S."/>
            <person name="Xia L.Y."/>
            <person name="Li J."/>
            <person name="Zhao F."/>
            <person name="Cao W.C."/>
        </authorList>
    </citation>
    <scope>NUCLEOTIDE SEQUENCE</scope>
    <source>
        <strain evidence="14">Rmic-2018</strain>
    </source>
</reference>
<keyword evidence="15" id="KW-1185">Reference proteome</keyword>
<dbReference type="CDD" id="cd00086">
    <property type="entry name" value="homeodomain"/>
    <property type="match status" value="1"/>
</dbReference>
<dbReference type="SMART" id="SM00132">
    <property type="entry name" value="LIM"/>
    <property type="match status" value="1"/>
</dbReference>
<dbReference type="SMART" id="SM00389">
    <property type="entry name" value="HOX"/>
    <property type="match status" value="1"/>
</dbReference>
<dbReference type="GO" id="GO:0000977">
    <property type="term" value="F:RNA polymerase II transcription regulatory region sequence-specific DNA binding"/>
    <property type="evidence" value="ECO:0007669"/>
    <property type="project" value="TreeGrafter"/>
</dbReference>
<evidence type="ECO:0000313" key="15">
    <source>
        <dbReference type="Proteomes" id="UP000821866"/>
    </source>
</evidence>
<dbReference type="InterPro" id="IPR009057">
    <property type="entry name" value="Homeodomain-like_sf"/>
</dbReference>
<keyword evidence="3" id="KW-0677">Repeat</keyword>
<dbReference type="Pfam" id="PF00412">
    <property type="entry name" value="LIM"/>
    <property type="match status" value="1"/>
</dbReference>
<evidence type="ECO:0000256" key="6">
    <source>
        <dbReference type="ARBA" id="ARBA00023125"/>
    </source>
</evidence>
<dbReference type="InterPro" id="IPR001781">
    <property type="entry name" value="Znf_LIM"/>
</dbReference>
<accession>A0A9J6CYI0</accession>
<feature type="domain" description="Homeobox" evidence="13">
    <location>
        <begin position="136"/>
        <end position="196"/>
    </location>
</feature>
<sequence>MSFSSIRCGASGGTAAPALVTPSAFAYRAGGCGTCPCSPEYSTYSQTETRDSRVLRSQGLASLGEVYHLACFACDACKRQLSTGEEFALHDGRVLCKSHYFRATRRGFRIQRRKQRTGVRVRKLWWWLRWRRRLQSQDKASAYNLYRRAAKVLQANFNLDSNPDGQDLERIAQITGLSKRVTQVWFQNSRARQKKYFNNQAKKVNTVSGGAVSAGPACSGCGMLYCLCAHQGLPMGQVT</sequence>
<dbReference type="EMBL" id="JABSTU010004555">
    <property type="protein sequence ID" value="KAH7958067.1"/>
    <property type="molecule type" value="Genomic_DNA"/>
</dbReference>
<dbReference type="InterPro" id="IPR001356">
    <property type="entry name" value="HD"/>
</dbReference>
<dbReference type="InterPro" id="IPR050453">
    <property type="entry name" value="LIM_Homeobox_TF"/>
</dbReference>
<dbReference type="PANTHER" id="PTHR24208">
    <property type="entry name" value="LIM/HOMEOBOX PROTEIN LHX"/>
    <property type="match status" value="1"/>
</dbReference>
<comment type="subcellular location">
    <subcellularLocation>
        <location evidence="1 9 11">Nucleus</location>
    </subcellularLocation>
</comment>
<evidence type="ECO:0000256" key="2">
    <source>
        <dbReference type="ARBA" id="ARBA00022723"/>
    </source>
</evidence>